<sequence>MMTLYVKTGCQFCARTLKAADELGIELHLKNVADEGVYDELATVGGKRQEPFLVDEENDVKMYESDAIIDYFESLTGKKATRHQSTPGVCAI</sequence>
<dbReference type="EMBL" id="PFBF01000039">
    <property type="protein sequence ID" value="PIR86291.1"/>
    <property type="molecule type" value="Genomic_DNA"/>
</dbReference>
<evidence type="ECO:0000313" key="3">
    <source>
        <dbReference type="Proteomes" id="UP000230706"/>
    </source>
</evidence>
<dbReference type="Pfam" id="PF13417">
    <property type="entry name" value="GST_N_3"/>
    <property type="match status" value="1"/>
</dbReference>
<gene>
    <name evidence="2" type="ORF">COU13_01775</name>
</gene>
<accession>A0A2H0UIS1</accession>
<protein>
    <recommendedName>
        <fullName evidence="1">GST N-terminal domain-containing protein</fullName>
    </recommendedName>
</protein>
<evidence type="ECO:0000259" key="1">
    <source>
        <dbReference type="Pfam" id="PF13417"/>
    </source>
</evidence>
<dbReference type="InterPro" id="IPR036249">
    <property type="entry name" value="Thioredoxin-like_sf"/>
</dbReference>
<feature type="domain" description="GST N-terminal" evidence="1">
    <location>
        <begin position="4"/>
        <end position="77"/>
    </location>
</feature>
<organism evidence="2 3">
    <name type="scientific">Candidatus Kaiserbacteria bacterium CG10_big_fil_rev_8_21_14_0_10_43_70</name>
    <dbReference type="NCBI Taxonomy" id="1974605"/>
    <lineage>
        <taxon>Bacteria</taxon>
        <taxon>Candidatus Kaiseribacteriota</taxon>
    </lineage>
</organism>
<dbReference type="SUPFAM" id="SSF52833">
    <property type="entry name" value="Thioredoxin-like"/>
    <property type="match status" value="1"/>
</dbReference>
<proteinExistence type="predicted"/>
<evidence type="ECO:0000313" key="2">
    <source>
        <dbReference type="EMBL" id="PIR86291.1"/>
    </source>
</evidence>
<dbReference type="Proteomes" id="UP000230706">
    <property type="component" value="Unassembled WGS sequence"/>
</dbReference>
<dbReference type="PROSITE" id="PS51354">
    <property type="entry name" value="GLUTAREDOXIN_2"/>
    <property type="match status" value="1"/>
</dbReference>
<reference evidence="3" key="1">
    <citation type="submission" date="2017-09" db="EMBL/GenBank/DDBJ databases">
        <title>Depth-based differentiation of microbial function through sediment-hosted aquifers and enrichment of novel symbionts in the deep terrestrial subsurface.</title>
        <authorList>
            <person name="Probst A.J."/>
            <person name="Ladd B."/>
            <person name="Jarett J.K."/>
            <person name="Geller-Mcgrath D.E."/>
            <person name="Sieber C.M.K."/>
            <person name="Emerson J.B."/>
            <person name="Anantharaman K."/>
            <person name="Thomas B.C."/>
            <person name="Malmstrom R."/>
            <person name="Stieglmeier M."/>
            <person name="Klingl A."/>
            <person name="Woyke T."/>
            <person name="Ryan C.M."/>
            <person name="Banfield J.F."/>
        </authorList>
    </citation>
    <scope>NUCLEOTIDE SEQUENCE [LARGE SCALE GENOMIC DNA]</scope>
</reference>
<dbReference type="AlphaFoldDB" id="A0A2H0UIS1"/>
<comment type="caution">
    <text evidence="2">The sequence shown here is derived from an EMBL/GenBank/DDBJ whole genome shotgun (WGS) entry which is preliminary data.</text>
</comment>
<dbReference type="InterPro" id="IPR004045">
    <property type="entry name" value="Glutathione_S-Trfase_N"/>
</dbReference>
<name>A0A2H0UIS1_9BACT</name>
<dbReference type="Gene3D" id="3.40.30.10">
    <property type="entry name" value="Glutaredoxin"/>
    <property type="match status" value="1"/>
</dbReference>